<evidence type="ECO:0000313" key="3">
    <source>
        <dbReference type="Proteomes" id="UP001050691"/>
    </source>
</evidence>
<comment type="caution">
    <text evidence="2">The sequence shown here is derived from an EMBL/GenBank/DDBJ whole genome shotgun (WGS) entry which is preliminary data.</text>
</comment>
<gene>
    <name evidence="2" type="ORF">Clacol_010101</name>
</gene>
<organism evidence="2 3">
    <name type="scientific">Clathrus columnatus</name>
    <dbReference type="NCBI Taxonomy" id="1419009"/>
    <lineage>
        <taxon>Eukaryota</taxon>
        <taxon>Fungi</taxon>
        <taxon>Dikarya</taxon>
        <taxon>Basidiomycota</taxon>
        <taxon>Agaricomycotina</taxon>
        <taxon>Agaricomycetes</taxon>
        <taxon>Phallomycetidae</taxon>
        <taxon>Phallales</taxon>
        <taxon>Clathraceae</taxon>
        <taxon>Clathrus</taxon>
    </lineage>
</organism>
<feature type="region of interest" description="Disordered" evidence="1">
    <location>
        <begin position="133"/>
        <end position="154"/>
    </location>
</feature>
<protein>
    <submittedName>
        <fullName evidence="2">Uncharacterized protein</fullName>
    </submittedName>
</protein>
<dbReference type="Proteomes" id="UP001050691">
    <property type="component" value="Unassembled WGS sequence"/>
</dbReference>
<feature type="region of interest" description="Disordered" evidence="1">
    <location>
        <begin position="174"/>
        <end position="195"/>
    </location>
</feature>
<keyword evidence="3" id="KW-1185">Reference proteome</keyword>
<reference evidence="2" key="1">
    <citation type="submission" date="2021-10" db="EMBL/GenBank/DDBJ databases">
        <title>De novo Genome Assembly of Clathrus columnatus (Basidiomycota, Fungi) Using Illumina and Nanopore Sequence Data.</title>
        <authorList>
            <person name="Ogiso-Tanaka E."/>
            <person name="Itagaki H."/>
            <person name="Hosoya T."/>
            <person name="Hosaka K."/>
        </authorList>
    </citation>
    <scope>NUCLEOTIDE SEQUENCE</scope>
    <source>
        <strain evidence="2">MO-923</strain>
    </source>
</reference>
<name>A0AAV5AT60_9AGAM</name>
<proteinExistence type="predicted"/>
<feature type="region of interest" description="Disordered" evidence="1">
    <location>
        <begin position="221"/>
        <end position="346"/>
    </location>
</feature>
<evidence type="ECO:0000256" key="1">
    <source>
        <dbReference type="SAM" id="MobiDB-lite"/>
    </source>
</evidence>
<dbReference type="AlphaFoldDB" id="A0AAV5AT60"/>
<evidence type="ECO:0000313" key="2">
    <source>
        <dbReference type="EMBL" id="GJJ15823.1"/>
    </source>
</evidence>
<sequence>MDDIVAAHSKDLEGLSHHLGKLASLFNDMKEKFLSKEFEYIMNVLQEFEKQNEDLTKSVEEWKARYYEAKGMMEAGEPPKKSEIGHAKLKEVDCIDGLDLFGFKLEGLYPNNSSNWTIPKGIVHSLPDNVGPHTKTASGSKNENLKGKEKASITPPELTTRKIITSVVKEDVSSQSSSQYQYPRTEPLTEESNDAKPKKIECIDIDKLDLFSLGFQTTPQVVSRSRPGNVGAHTKPIDTPSGSKDERGKGKAPVTPLIPTRKITTSVVKEKACQSPSQYSKPKPFKYIARKRVLSSDNDDHLHDGSPTESSSRKRCRPGPSVNSAGLMFTETVQEKNLRGLSTENE</sequence>
<dbReference type="EMBL" id="BPWL01000011">
    <property type="protein sequence ID" value="GJJ15823.1"/>
    <property type="molecule type" value="Genomic_DNA"/>
</dbReference>
<accession>A0AAV5AT60</accession>